<dbReference type="InParanoid" id="M1AUV3"/>
<dbReference type="HOGENOM" id="CLU_2610709_0_0_1"/>
<reference evidence="2" key="2">
    <citation type="submission" date="2015-06" db="UniProtKB">
        <authorList>
            <consortium name="EnsemblPlants"/>
        </authorList>
    </citation>
    <scope>IDENTIFICATION</scope>
    <source>
        <strain evidence="2">DM1-3 516 R44</strain>
    </source>
</reference>
<dbReference type="Gramene" id="PGSC0003DMT400030838">
    <property type="protein sequence ID" value="PGSC0003DMT400030838"/>
    <property type="gene ID" value="PGSC0003DMG400011814"/>
</dbReference>
<protein>
    <submittedName>
        <fullName evidence="2">Uncharacterized protein</fullName>
    </submittedName>
</protein>
<sequence>MKIVLLFYCFLLLRDLVISFSTYFEMFFLVSRVYWKQPLCLGIRSAYILPFSDTTFGITLGMCCCSIASQAYLRTARKA</sequence>
<dbReference type="EnsemblPlants" id="PGSC0003DMT400030838">
    <property type="protein sequence ID" value="PGSC0003DMT400030838"/>
    <property type="gene ID" value="PGSC0003DMG400011814"/>
</dbReference>
<feature type="transmembrane region" description="Helical" evidence="1">
    <location>
        <begin position="54"/>
        <end position="73"/>
    </location>
</feature>
<evidence type="ECO:0000313" key="2">
    <source>
        <dbReference type="EnsemblPlants" id="PGSC0003DMT400030838"/>
    </source>
</evidence>
<dbReference type="PaxDb" id="4113-PGSC0003DMT400030838"/>
<evidence type="ECO:0000313" key="3">
    <source>
        <dbReference type="Proteomes" id="UP000011115"/>
    </source>
</evidence>
<organism evidence="2 3">
    <name type="scientific">Solanum tuberosum</name>
    <name type="common">Potato</name>
    <dbReference type="NCBI Taxonomy" id="4113"/>
    <lineage>
        <taxon>Eukaryota</taxon>
        <taxon>Viridiplantae</taxon>
        <taxon>Streptophyta</taxon>
        <taxon>Embryophyta</taxon>
        <taxon>Tracheophyta</taxon>
        <taxon>Spermatophyta</taxon>
        <taxon>Magnoliopsida</taxon>
        <taxon>eudicotyledons</taxon>
        <taxon>Gunneridae</taxon>
        <taxon>Pentapetalae</taxon>
        <taxon>asterids</taxon>
        <taxon>lamiids</taxon>
        <taxon>Solanales</taxon>
        <taxon>Solanaceae</taxon>
        <taxon>Solanoideae</taxon>
        <taxon>Solaneae</taxon>
        <taxon>Solanum</taxon>
    </lineage>
</organism>
<reference evidence="3" key="1">
    <citation type="journal article" date="2011" name="Nature">
        <title>Genome sequence and analysis of the tuber crop potato.</title>
        <authorList>
            <consortium name="The Potato Genome Sequencing Consortium"/>
        </authorList>
    </citation>
    <scope>NUCLEOTIDE SEQUENCE [LARGE SCALE GENOMIC DNA]</scope>
    <source>
        <strain evidence="3">cv. DM1-3 516 R44</strain>
    </source>
</reference>
<name>M1AUV3_SOLTU</name>
<accession>M1AUV3</accession>
<keyword evidence="3" id="KW-1185">Reference proteome</keyword>
<keyword evidence="1" id="KW-1133">Transmembrane helix</keyword>
<dbReference type="AlphaFoldDB" id="M1AUV3"/>
<dbReference type="Proteomes" id="UP000011115">
    <property type="component" value="Unassembled WGS sequence"/>
</dbReference>
<keyword evidence="1" id="KW-0472">Membrane</keyword>
<keyword evidence="1" id="KW-0812">Transmembrane</keyword>
<evidence type="ECO:0000256" key="1">
    <source>
        <dbReference type="SAM" id="Phobius"/>
    </source>
</evidence>
<proteinExistence type="predicted"/>